<dbReference type="InterPro" id="IPR029058">
    <property type="entry name" value="AB_hydrolase_fold"/>
</dbReference>
<dbReference type="Gene3D" id="1.10.260.160">
    <property type="match status" value="1"/>
</dbReference>
<reference evidence="3" key="1">
    <citation type="submission" date="2017-06" db="EMBL/GenBank/DDBJ databases">
        <authorList>
            <person name="Varghese N."/>
            <person name="Submissions S."/>
        </authorList>
    </citation>
    <scope>NUCLEOTIDE SEQUENCE [LARGE SCALE GENOMIC DNA]</scope>
    <source>
        <strain evidence="3">DSM 44485</strain>
    </source>
</reference>
<evidence type="ECO:0008006" key="4">
    <source>
        <dbReference type="Google" id="ProtNLM"/>
    </source>
</evidence>
<feature type="chain" id="PRO_5013054175" description="Secretory lipase" evidence="1">
    <location>
        <begin position="27"/>
        <end position="423"/>
    </location>
</feature>
<accession>A0A238ZQH5</accession>
<evidence type="ECO:0000313" key="3">
    <source>
        <dbReference type="Proteomes" id="UP000198420"/>
    </source>
</evidence>
<evidence type="ECO:0000313" key="2">
    <source>
        <dbReference type="EMBL" id="SNR85291.1"/>
    </source>
</evidence>
<dbReference type="InterPro" id="IPR005152">
    <property type="entry name" value="Lipase_secreted"/>
</dbReference>
<dbReference type="PANTHER" id="PTHR34853:SF1">
    <property type="entry name" value="LIPASE 5"/>
    <property type="match status" value="1"/>
</dbReference>
<dbReference type="GO" id="GO:0004806">
    <property type="term" value="F:triacylglycerol lipase activity"/>
    <property type="evidence" value="ECO:0007669"/>
    <property type="project" value="InterPro"/>
</dbReference>
<organism evidence="2 3">
    <name type="scientific">Actinomadura mexicana</name>
    <dbReference type="NCBI Taxonomy" id="134959"/>
    <lineage>
        <taxon>Bacteria</taxon>
        <taxon>Bacillati</taxon>
        <taxon>Actinomycetota</taxon>
        <taxon>Actinomycetes</taxon>
        <taxon>Streptosporangiales</taxon>
        <taxon>Thermomonosporaceae</taxon>
        <taxon>Actinomadura</taxon>
    </lineage>
</organism>
<proteinExistence type="predicted"/>
<gene>
    <name evidence="2" type="ORF">SAMN06265355_107415</name>
</gene>
<keyword evidence="1" id="KW-0732">Signal</keyword>
<dbReference type="SUPFAM" id="SSF53474">
    <property type="entry name" value="alpha/beta-Hydrolases"/>
    <property type="match status" value="1"/>
</dbReference>
<dbReference type="PIRSF" id="PIRSF029171">
    <property type="entry name" value="Esterase_LipA"/>
    <property type="match status" value="1"/>
</dbReference>
<protein>
    <recommendedName>
        <fullName evidence="4">Secretory lipase</fullName>
    </recommendedName>
</protein>
<dbReference type="Proteomes" id="UP000198420">
    <property type="component" value="Unassembled WGS sequence"/>
</dbReference>
<sequence>MTRTMTRLTAGMLAAAAITAAGIAGASAGAFELPATDRKAGAVAQQSAARGHLVSATHLAAMPADRVRTWLASEDFDTASVRYGVDTYRLVYRTVDARGRATTASGLVVLPRSRDRRLAAVSYTHGTMSYKPDAPSTADDVWGPGPAVTYAAAGFAAVAPDYLGLGEGPGVHPWKDVPSETSASLDMLRAARDFAPRAGRVLDGRVFVTGFSQGASSALGLARALQGGADPHFRLRAVAPISGGYDFRGAELPALLNGDLAPKLSVVYTSYLLTSWNRIHGGIYRTPSEVFRKPYANRVEKYFDGTTPGPVMLDGLPDKLGDLLTPRGLELLRHPSGTFAEALRVDAEVCTAWTPRVPVRLYKMAGDEQAVTANTDHCAAGFGERGVTVPVVEVGDRLYGGSRHLGSNLAGTARIVRWFGELS</sequence>
<dbReference type="AlphaFoldDB" id="A0A238ZQH5"/>
<dbReference type="GO" id="GO:0016042">
    <property type="term" value="P:lipid catabolic process"/>
    <property type="evidence" value="ECO:0007669"/>
    <property type="project" value="InterPro"/>
</dbReference>
<dbReference type="Gene3D" id="3.40.50.1820">
    <property type="entry name" value="alpha/beta hydrolase"/>
    <property type="match status" value="1"/>
</dbReference>
<feature type="signal peptide" evidence="1">
    <location>
        <begin position="1"/>
        <end position="26"/>
    </location>
</feature>
<name>A0A238ZQH5_9ACTN</name>
<dbReference type="EMBL" id="FZNP01000007">
    <property type="protein sequence ID" value="SNR85291.1"/>
    <property type="molecule type" value="Genomic_DNA"/>
</dbReference>
<dbReference type="PANTHER" id="PTHR34853">
    <property type="match status" value="1"/>
</dbReference>
<evidence type="ECO:0000256" key="1">
    <source>
        <dbReference type="SAM" id="SignalP"/>
    </source>
</evidence>
<keyword evidence="3" id="KW-1185">Reference proteome</keyword>
<dbReference type="RefSeq" id="WP_218826170.1">
    <property type="nucleotide sequence ID" value="NZ_FZNP01000007.1"/>
</dbReference>